<sequence length="109" mass="11802">MEATAYLAELESRCGVAWKTSCPFGCVCLKTQFCASPLSIGLKGANFSFGVQFNNKRPALLKSVSLSSRLETHTFEFYPIRAGVAFMIAAHDYSNHVAPALAMKPPLIG</sequence>
<evidence type="ECO:0000313" key="2">
    <source>
        <dbReference type="Proteomes" id="UP000887013"/>
    </source>
</evidence>
<dbReference type="AlphaFoldDB" id="A0A8X6Q204"/>
<accession>A0A8X6Q204</accession>
<gene>
    <name evidence="1" type="ORF">NPIL_525961</name>
</gene>
<dbReference type="EMBL" id="BMAW01121092">
    <property type="protein sequence ID" value="GFT92468.1"/>
    <property type="molecule type" value="Genomic_DNA"/>
</dbReference>
<name>A0A8X6Q204_NEPPI</name>
<dbReference type="Proteomes" id="UP000887013">
    <property type="component" value="Unassembled WGS sequence"/>
</dbReference>
<comment type="caution">
    <text evidence="1">The sequence shown here is derived from an EMBL/GenBank/DDBJ whole genome shotgun (WGS) entry which is preliminary data.</text>
</comment>
<keyword evidence="2" id="KW-1185">Reference proteome</keyword>
<protein>
    <submittedName>
        <fullName evidence="1">Uncharacterized protein</fullName>
    </submittedName>
</protein>
<proteinExistence type="predicted"/>
<reference evidence="1" key="1">
    <citation type="submission" date="2020-08" db="EMBL/GenBank/DDBJ databases">
        <title>Multicomponent nature underlies the extraordinary mechanical properties of spider dragline silk.</title>
        <authorList>
            <person name="Kono N."/>
            <person name="Nakamura H."/>
            <person name="Mori M."/>
            <person name="Yoshida Y."/>
            <person name="Ohtoshi R."/>
            <person name="Malay A.D."/>
            <person name="Moran D.A.P."/>
            <person name="Tomita M."/>
            <person name="Numata K."/>
            <person name="Arakawa K."/>
        </authorList>
    </citation>
    <scope>NUCLEOTIDE SEQUENCE</scope>
</reference>
<organism evidence="1 2">
    <name type="scientific">Nephila pilipes</name>
    <name type="common">Giant wood spider</name>
    <name type="synonym">Nephila maculata</name>
    <dbReference type="NCBI Taxonomy" id="299642"/>
    <lineage>
        <taxon>Eukaryota</taxon>
        <taxon>Metazoa</taxon>
        <taxon>Ecdysozoa</taxon>
        <taxon>Arthropoda</taxon>
        <taxon>Chelicerata</taxon>
        <taxon>Arachnida</taxon>
        <taxon>Araneae</taxon>
        <taxon>Araneomorphae</taxon>
        <taxon>Entelegynae</taxon>
        <taxon>Araneoidea</taxon>
        <taxon>Nephilidae</taxon>
        <taxon>Nephila</taxon>
    </lineage>
</organism>
<evidence type="ECO:0000313" key="1">
    <source>
        <dbReference type="EMBL" id="GFT92468.1"/>
    </source>
</evidence>